<accession>A0ABZ3FMB4</accession>
<feature type="transmembrane region" description="Helical" evidence="8">
    <location>
        <begin position="102"/>
        <end position="120"/>
    </location>
</feature>
<dbReference type="InterPro" id="IPR036259">
    <property type="entry name" value="MFS_trans_sf"/>
</dbReference>
<feature type="transmembrane region" description="Helical" evidence="8">
    <location>
        <begin position="202"/>
        <end position="221"/>
    </location>
</feature>
<dbReference type="Gene3D" id="1.20.1250.20">
    <property type="entry name" value="MFS general substrate transporter like domains"/>
    <property type="match status" value="2"/>
</dbReference>
<evidence type="ECO:0000256" key="1">
    <source>
        <dbReference type="ARBA" id="ARBA00004651"/>
    </source>
</evidence>
<evidence type="ECO:0000256" key="4">
    <source>
        <dbReference type="ARBA" id="ARBA00022692"/>
    </source>
</evidence>
<evidence type="ECO:0000256" key="5">
    <source>
        <dbReference type="ARBA" id="ARBA00022989"/>
    </source>
</evidence>
<keyword evidence="2" id="KW-0813">Transport</keyword>
<evidence type="ECO:0000256" key="8">
    <source>
        <dbReference type="SAM" id="Phobius"/>
    </source>
</evidence>
<keyword evidence="4 8" id="KW-0812">Transmembrane</keyword>
<comment type="subcellular location">
    <subcellularLocation>
        <location evidence="1">Cell membrane</location>
        <topology evidence="1">Multi-pass membrane protein</topology>
    </subcellularLocation>
</comment>
<feature type="transmembrane region" description="Helical" evidence="8">
    <location>
        <begin position="387"/>
        <end position="409"/>
    </location>
</feature>
<evidence type="ECO:0000256" key="6">
    <source>
        <dbReference type="ARBA" id="ARBA00023136"/>
    </source>
</evidence>
<feature type="domain" description="Major facilitator superfamily (MFS) profile" evidence="9">
    <location>
        <begin position="29"/>
        <end position="439"/>
    </location>
</feature>
<dbReference type="InterPro" id="IPR011701">
    <property type="entry name" value="MFS"/>
</dbReference>
<dbReference type="PANTHER" id="PTHR43045:SF1">
    <property type="entry name" value="SHIKIMATE TRANSPORTER"/>
    <property type="match status" value="1"/>
</dbReference>
<dbReference type="InterPro" id="IPR020846">
    <property type="entry name" value="MFS_dom"/>
</dbReference>
<evidence type="ECO:0000313" key="11">
    <source>
        <dbReference type="Proteomes" id="UP001442841"/>
    </source>
</evidence>
<feature type="transmembrane region" description="Helical" evidence="8">
    <location>
        <begin position="167"/>
        <end position="190"/>
    </location>
</feature>
<evidence type="ECO:0000256" key="3">
    <source>
        <dbReference type="ARBA" id="ARBA00022475"/>
    </source>
</evidence>
<feature type="transmembrane region" description="Helical" evidence="8">
    <location>
        <begin position="293"/>
        <end position="313"/>
    </location>
</feature>
<protein>
    <submittedName>
        <fullName evidence="10">MFS transporter</fullName>
    </submittedName>
</protein>
<feature type="transmembrane region" description="Helical" evidence="8">
    <location>
        <begin position="259"/>
        <end position="281"/>
    </location>
</feature>
<evidence type="ECO:0000256" key="2">
    <source>
        <dbReference type="ARBA" id="ARBA00022448"/>
    </source>
</evidence>
<dbReference type="Pfam" id="PF07690">
    <property type="entry name" value="MFS_1"/>
    <property type="match status" value="1"/>
</dbReference>
<proteinExistence type="predicted"/>
<feature type="transmembrane region" description="Helical" evidence="8">
    <location>
        <begin position="66"/>
        <end position="90"/>
    </location>
</feature>
<feature type="transmembrane region" description="Helical" evidence="8">
    <location>
        <begin position="41"/>
        <end position="60"/>
    </location>
</feature>
<dbReference type="Proteomes" id="UP001442841">
    <property type="component" value="Chromosome"/>
</dbReference>
<evidence type="ECO:0000313" key="10">
    <source>
        <dbReference type="EMBL" id="XAN05958.1"/>
    </source>
</evidence>
<feature type="transmembrane region" description="Helical" evidence="8">
    <location>
        <begin position="126"/>
        <end position="146"/>
    </location>
</feature>
<sequence length="472" mass="50950">METPMSHSAVAPTAERDHEPKGEHSPKKAAASGFIGSALEYYDFFIYAQAAALIFPQIFFPSGDPRMAIITSLATYGVGYVARPIGAFFLGRWGDTHGRKNVLVLCMFLMGLSTLAVAFLPTYQQVGILAPALLVVLRLVQGFAVAGEISGASSMIVEHAPFGRRGYFASFTLQGTQFGQILAAAVFIPLARLLPDAAFNSWGWRVPFILSVVVIVAGWLIRRRVPETPAFKEETAEGAPQVNPITAAFTETGPNMIRVMLMALMNVIPTVTTIFGAAYATQKAYGIGFHKDVYLWIPVIGNIVACLVIPLVGSLSDRIGRRIPIMVGALGSGVLAFGYLWAISIGSVPLAILFSVLMWGIVYQGYNGVFPSFYPELFPTRTRVTSMAIAQNVGTMITAFLPAIFAAVAPPGSNNIPWIVGGIALGITIVSFLSALSARETYRIHVNDLGEKHAVEIPRDDYLRMRAEGRSL</sequence>
<organism evidence="10 11">
    <name type="scientific">Ammonicoccus fulvus</name>
    <dbReference type="NCBI Taxonomy" id="3138240"/>
    <lineage>
        <taxon>Bacteria</taxon>
        <taxon>Bacillati</taxon>
        <taxon>Actinomycetota</taxon>
        <taxon>Actinomycetes</taxon>
        <taxon>Propionibacteriales</taxon>
        <taxon>Propionibacteriaceae</taxon>
        <taxon>Ammonicoccus</taxon>
    </lineage>
</organism>
<dbReference type="SUPFAM" id="SSF103473">
    <property type="entry name" value="MFS general substrate transporter"/>
    <property type="match status" value="1"/>
</dbReference>
<feature type="region of interest" description="Disordered" evidence="7">
    <location>
        <begin position="1"/>
        <end position="29"/>
    </location>
</feature>
<feature type="transmembrane region" description="Helical" evidence="8">
    <location>
        <begin position="348"/>
        <end position="366"/>
    </location>
</feature>
<keyword evidence="3" id="KW-1003">Cell membrane</keyword>
<dbReference type="PROSITE" id="PS50850">
    <property type="entry name" value="MFS"/>
    <property type="match status" value="1"/>
</dbReference>
<dbReference type="CDD" id="cd17369">
    <property type="entry name" value="MFS_ShiA_like"/>
    <property type="match status" value="1"/>
</dbReference>
<feature type="transmembrane region" description="Helical" evidence="8">
    <location>
        <begin position="325"/>
        <end position="342"/>
    </location>
</feature>
<reference evidence="10 11" key="1">
    <citation type="submission" date="2024-04" db="EMBL/GenBank/DDBJ databases">
        <title>Isolation of an actinomycete strain from pig manure.</title>
        <authorList>
            <person name="Gong T."/>
            <person name="Yu Z."/>
            <person name="An M."/>
            <person name="Wei C."/>
            <person name="Yang W."/>
            <person name="Liu L."/>
        </authorList>
    </citation>
    <scope>NUCLEOTIDE SEQUENCE [LARGE SCALE GENOMIC DNA]</scope>
    <source>
        <strain evidence="10 11">ZF39</strain>
    </source>
</reference>
<dbReference type="EMBL" id="CP154795">
    <property type="protein sequence ID" value="XAN05958.1"/>
    <property type="molecule type" value="Genomic_DNA"/>
</dbReference>
<feature type="compositionally biased region" description="Basic and acidic residues" evidence="7">
    <location>
        <begin position="14"/>
        <end position="26"/>
    </location>
</feature>
<dbReference type="PANTHER" id="PTHR43045">
    <property type="entry name" value="SHIKIMATE TRANSPORTER"/>
    <property type="match status" value="1"/>
</dbReference>
<keyword evidence="6 8" id="KW-0472">Membrane</keyword>
<keyword evidence="11" id="KW-1185">Reference proteome</keyword>
<keyword evidence="5 8" id="KW-1133">Transmembrane helix</keyword>
<name>A0ABZ3FMB4_9ACTN</name>
<gene>
    <name evidence="10" type="ORF">AADG42_01070</name>
</gene>
<dbReference type="RefSeq" id="WP_425307393.1">
    <property type="nucleotide sequence ID" value="NZ_CP154795.1"/>
</dbReference>
<evidence type="ECO:0000256" key="7">
    <source>
        <dbReference type="SAM" id="MobiDB-lite"/>
    </source>
</evidence>
<feature type="transmembrane region" description="Helical" evidence="8">
    <location>
        <begin position="415"/>
        <end position="436"/>
    </location>
</feature>
<evidence type="ECO:0000259" key="9">
    <source>
        <dbReference type="PROSITE" id="PS50850"/>
    </source>
</evidence>